<dbReference type="Ensembl" id="ENSPRET00000026418.1">
    <property type="protein sequence ID" value="ENSPREP00000026157.1"/>
    <property type="gene ID" value="ENSPREG00000017668.1"/>
</dbReference>
<dbReference type="Pfam" id="PF08005">
    <property type="entry name" value="PHR"/>
    <property type="match status" value="1"/>
</dbReference>
<dbReference type="InterPro" id="IPR000210">
    <property type="entry name" value="BTB/POZ_dom"/>
</dbReference>
<dbReference type="KEGG" id="pret:103479454"/>
<dbReference type="RefSeq" id="XP_008432095.1">
    <property type="nucleotide sequence ID" value="XM_008433873.2"/>
</dbReference>
<evidence type="ECO:0000256" key="2">
    <source>
        <dbReference type="ARBA" id="ARBA00022490"/>
    </source>
</evidence>
<keyword evidence="6" id="KW-1185">Reference proteome</keyword>
<evidence type="ECO:0000256" key="3">
    <source>
        <dbReference type="SAM" id="MobiDB-lite"/>
    </source>
</evidence>
<sequence>MKFVVYAYSRLKMAAGDNSGRLPCLSFSGPGPLGNSQPSNSVFSMPASNGGAVGAAGGAQGTARRPNPQLGPGGADGSGVSSGAPPTAQNPLQPPAAAGAASAAAGAMASPASNMISSAASNASPATAPSATPAAASVLVYREPVYNWQATKSTVKERFAFLFNNEVLSDVHFLVGKGMGVQRIPAHRFVLAVGSAVFDAMFNGGMATTSTEIELPDVEPAAFLALLKFLYSDEVQIGPETVMTTLYTAKKYAVPALEAHCVEFLKKNLRADNAFMLLTQARLFDEPQLASLCLENIDKNTGDALAAEGFTDIDLDTLVAVLERDTLGVREVRLFGAAVRWAEAEARRQQLQPTPENMRKVLGKSLTLIRFPLMTIEEFAAGPAQSNILTDREVVSLFLHFTVNPKPRVDFIDRPRCCLRGKECSITRFGQVESRWGYSGTSDRIRFSVNRRIFVVGFGLYGSIHGPTDYQVNIQIIHTDSNTVLGQNDTGFSCDGSANTFRVMFKEPVEILPNVNYTACATLKGPDSHYGTKGMRKVTHESSSTGTKTCFTFCYAAGNNNGTSVEDGQIPEVIFYT</sequence>
<dbReference type="InterPro" id="IPR011333">
    <property type="entry name" value="SKP1/BTB/POZ_sf"/>
</dbReference>
<dbReference type="Bgee" id="ENSPREG00000017668">
    <property type="expression patterns" value="Expressed in head and 1 other cell type or tissue"/>
</dbReference>
<dbReference type="STRING" id="8081.ENSPREP00000026157"/>
<proteinExistence type="predicted"/>
<organism evidence="5 6">
    <name type="scientific">Poecilia reticulata</name>
    <name type="common">Guppy</name>
    <name type="synonym">Acanthophacelus reticulatus</name>
    <dbReference type="NCBI Taxonomy" id="8081"/>
    <lineage>
        <taxon>Eukaryota</taxon>
        <taxon>Metazoa</taxon>
        <taxon>Chordata</taxon>
        <taxon>Craniata</taxon>
        <taxon>Vertebrata</taxon>
        <taxon>Euteleostomi</taxon>
        <taxon>Actinopterygii</taxon>
        <taxon>Neopterygii</taxon>
        <taxon>Teleostei</taxon>
        <taxon>Neoteleostei</taxon>
        <taxon>Acanthomorphata</taxon>
        <taxon>Ovalentaria</taxon>
        <taxon>Atherinomorphae</taxon>
        <taxon>Cyprinodontiformes</taxon>
        <taxon>Poeciliidae</taxon>
        <taxon>Poeciliinae</taxon>
        <taxon>Poecilia</taxon>
    </lineage>
</organism>
<dbReference type="FunFam" id="3.30.710.10:FF:000037">
    <property type="entry name" value="BTB (POZ) domain containing 1"/>
    <property type="match status" value="1"/>
</dbReference>
<reference evidence="5" key="3">
    <citation type="submission" date="2025-09" db="UniProtKB">
        <authorList>
            <consortium name="Ensembl"/>
        </authorList>
    </citation>
    <scope>IDENTIFICATION</scope>
    <source>
        <strain evidence="5">Guanapo</strain>
    </source>
</reference>
<dbReference type="GeneTree" id="ENSGT00940000159179"/>
<accession>A0A3P9PW72</accession>
<dbReference type="GO" id="GO:0022008">
    <property type="term" value="P:neurogenesis"/>
    <property type="evidence" value="ECO:0007669"/>
    <property type="project" value="TreeGrafter"/>
</dbReference>
<dbReference type="SMART" id="SM00225">
    <property type="entry name" value="BTB"/>
    <property type="match status" value="1"/>
</dbReference>
<reference evidence="5" key="2">
    <citation type="submission" date="2025-08" db="UniProtKB">
        <authorList>
            <consortium name="Ensembl"/>
        </authorList>
    </citation>
    <scope>IDENTIFICATION</scope>
    <source>
        <strain evidence="5">Guanapo</strain>
    </source>
</reference>
<dbReference type="Gene3D" id="3.30.710.10">
    <property type="entry name" value="Potassium Channel Kv1.1, Chain A"/>
    <property type="match status" value="1"/>
</dbReference>
<dbReference type="SMART" id="SM00875">
    <property type="entry name" value="BACK"/>
    <property type="match status" value="1"/>
</dbReference>
<dbReference type="GO" id="GO:0005829">
    <property type="term" value="C:cytosol"/>
    <property type="evidence" value="ECO:0007669"/>
    <property type="project" value="TreeGrafter"/>
</dbReference>
<feature type="region of interest" description="Disordered" evidence="3">
    <location>
        <begin position="53"/>
        <end position="97"/>
    </location>
</feature>
<evidence type="ECO:0000313" key="6">
    <source>
        <dbReference type="Proteomes" id="UP000242638"/>
    </source>
</evidence>
<dbReference type="InterPro" id="IPR011705">
    <property type="entry name" value="BACK"/>
</dbReference>
<dbReference type="OrthoDB" id="636773at2759"/>
<dbReference type="PANTHER" id="PTHR45774:SF3">
    <property type="entry name" value="BTB (POZ) DOMAIN-CONTAINING 2B-RELATED"/>
    <property type="match status" value="1"/>
</dbReference>
<dbReference type="InterPro" id="IPR038648">
    <property type="entry name" value="PHR_sf"/>
</dbReference>
<evidence type="ECO:0000313" key="5">
    <source>
        <dbReference type="Ensembl" id="ENSPREP00000026157.1"/>
    </source>
</evidence>
<dbReference type="Pfam" id="PF00651">
    <property type="entry name" value="BTB"/>
    <property type="match status" value="1"/>
</dbReference>
<dbReference type="Proteomes" id="UP000242638">
    <property type="component" value="Unassembled WGS sequence"/>
</dbReference>
<dbReference type="Gene3D" id="1.25.40.420">
    <property type="match status" value="1"/>
</dbReference>
<keyword evidence="2" id="KW-0963">Cytoplasm</keyword>
<feature type="compositionally biased region" description="Low complexity" evidence="3">
    <location>
        <begin position="78"/>
        <end position="97"/>
    </location>
</feature>
<dbReference type="InterPro" id="IPR012983">
    <property type="entry name" value="PHR"/>
</dbReference>
<comment type="subcellular location">
    <subcellularLocation>
        <location evidence="1">Cytoplasm</location>
    </subcellularLocation>
</comment>
<dbReference type="PANTHER" id="PTHR45774">
    <property type="entry name" value="BTB/POZ DOMAIN-CONTAINING"/>
    <property type="match status" value="1"/>
</dbReference>
<dbReference type="PROSITE" id="PS50097">
    <property type="entry name" value="BTB"/>
    <property type="match status" value="1"/>
</dbReference>
<feature type="domain" description="BTB" evidence="4">
    <location>
        <begin position="169"/>
        <end position="239"/>
    </location>
</feature>
<dbReference type="AlphaFoldDB" id="A0A3P9PW72"/>
<protein>
    <submittedName>
        <fullName evidence="5">BTB domain containing 2</fullName>
    </submittedName>
</protein>
<dbReference type="FunFam" id="1.25.40.420:FF:000004">
    <property type="entry name" value="BTB/POZ domain-containing protein 2"/>
    <property type="match status" value="1"/>
</dbReference>
<dbReference type="GO" id="GO:0000932">
    <property type="term" value="C:P-body"/>
    <property type="evidence" value="ECO:0007669"/>
    <property type="project" value="TreeGrafter"/>
</dbReference>
<dbReference type="SUPFAM" id="SSF54695">
    <property type="entry name" value="POZ domain"/>
    <property type="match status" value="1"/>
</dbReference>
<dbReference type="OMA" id="CCPALCI"/>
<reference evidence="6" key="1">
    <citation type="submission" date="2013-11" db="EMBL/GenBank/DDBJ databases">
        <title>The genomic landscape of the Guanapo guppy.</title>
        <authorList>
            <person name="Kuenstner A."/>
            <person name="Dreyer C."/>
        </authorList>
    </citation>
    <scope>NUCLEOTIDE SEQUENCE</scope>
    <source>
        <strain evidence="6">Guanapo</strain>
    </source>
</reference>
<dbReference type="CDD" id="cd18281">
    <property type="entry name" value="BTB_POZ_BTBD1_2"/>
    <property type="match status" value="1"/>
</dbReference>
<name>A0A3P9PW72_POERE</name>
<dbReference type="Pfam" id="PF07707">
    <property type="entry name" value="BACK"/>
    <property type="match status" value="1"/>
</dbReference>
<evidence type="ECO:0000259" key="4">
    <source>
        <dbReference type="PROSITE" id="PS50097"/>
    </source>
</evidence>
<dbReference type="GeneID" id="103479454"/>
<dbReference type="FunFam" id="2.60.120.820:FF:000004">
    <property type="entry name" value="BTB/POZ domain-containing protein 2"/>
    <property type="match status" value="1"/>
</dbReference>
<dbReference type="Gene3D" id="2.60.120.820">
    <property type="entry name" value="PHR domain"/>
    <property type="match status" value="1"/>
</dbReference>
<evidence type="ECO:0000256" key="1">
    <source>
        <dbReference type="ARBA" id="ARBA00004496"/>
    </source>
</evidence>